<comment type="caution">
    <text evidence="3">The sequence shown here is derived from an EMBL/GenBank/DDBJ whole genome shotgun (WGS) entry which is preliminary data.</text>
</comment>
<dbReference type="Gene3D" id="1.20.120.450">
    <property type="entry name" value="dinb family like domain"/>
    <property type="match status" value="1"/>
</dbReference>
<dbReference type="Pfam" id="PF07398">
    <property type="entry name" value="MDMPI_C"/>
    <property type="match status" value="1"/>
</dbReference>
<dbReference type="InterPro" id="IPR010872">
    <property type="entry name" value="MDMPI_C-term_domain"/>
</dbReference>
<sequence length="264" mass="28988">MTRLPTDVYLDHIRRESRRFRDVLATCDPATRVPSCPDWTAADLLWHLTGVQTFWEGVIRTRPAAPEDVQEPAPPASYDDLLAAFDAAHSAFVGTLEAADPADAAWTWSSEQTVAFTFRRQAQECLIHRLDAELTAGTVTGLDPLLAADGVDEALDIMFGGTPEWGRFDPLPHHVRVDLSDTDTQVWVQLGTFSGTSPDGVELSGEPDISAVPDPGVDPDAVVEGLASDVDAWLWRRRDDAGIHVVGDREVYDRFRACVNQPIT</sequence>
<dbReference type="RefSeq" id="WP_344044489.1">
    <property type="nucleotide sequence ID" value="NZ_BAAAPB010000002.1"/>
</dbReference>
<evidence type="ECO:0000259" key="1">
    <source>
        <dbReference type="Pfam" id="PF07398"/>
    </source>
</evidence>
<dbReference type="InterPro" id="IPR024344">
    <property type="entry name" value="MDMPI_metal-binding"/>
</dbReference>
<dbReference type="PANTHER" id="PTHR40758:SF1">
    <property type="entry name" value="CONSERVED PROTEIN"/>
    <property type="match status" value="1"/>
</dbReference>
<dbReference type="GO" id="GO:0016853">
    <property type="term" value="F:isomerase activity"/>
    <property type="evidence" value="ECO:0007669"/>
    <property type="project" value="UniProtKB-KW"/>
</dbReference>
<name>A0ABP5C9J1_9ACTN</name>
<protein>
    <submittedName>
        <fullName evidence="3">Maleylpyruvate isomerase family mycothiol-dependent enzyme</fullName>
    </submittedName>
</protein>
<evidence type="ECO:0000313" key="3">
    <source>
        <dbReference type="EMBL" id="GAA1959029.1"/>
    </source>
</evidence>
<dbReference type="Pfam" id="PF11716">
    <property type="entry name" value="MDMPI_N"/>
    <property type="match status" value="1"/>
</dbReference>
<dbReference type="PANTHER" id="PTHR40758">
    <property type="entry name" value="CONSERVED PROTEIN"/>
    <property type="match status" value="1"/>
</dbReference>
<dbReference type="InterPro" id="IPR017517">
    <property type="entry name" value="Maleyloyr_isom"/>
</dbReference>
<dbReference type="NCBIfam" id="TIGR03083">
    <property type="entry name" value="maleylpyruvate isomerase family mycothiol-dependent enzyme"/>
    <property type="match status" value="1"/>
</dbReference>
<dbReference type="InterPro" id="IPR034660">
    <property type="entry name" value="DinB/YfiT-like"/>
</dbReference>
<dbReference type="SUPFAM" id="SSF109854">
    <property type="entry name" value="DinB/YfiT-like putative metalloenzymes"/>
    <property type="match status" value="1"/>
</dbReference>
<dbReference type="EMBL" id="BAAAPB010000002">
    <property type="protein sequence ID" value="GAA1959029.1"/>
    <property type="molecule type" value="Genomic_DNA"/>
</dbReference>
<accession>A0ABP5C9J1</accession>
<evidence type="ECO:0000313" key="4">
    <source>
        <dbReference type="Proteomes" id="UP001500571"/>
    </source>
</evidence>
<feature type="domain" description="MDMPI C-terminal" evidence="1">
    <location>
        <begin position="146"/>
        <end position="254"/>
    </location>
</feature>
<keyword evidence="4" id="KW-1185">Reference proteome</keyword>
<gene>
    <name evidence="3" type="ORF">GCM10009798_18180</name>
</gene>
<keyword evidence="3" id="KW-0413">Isomerase</keyword>
<proteinExistence type="predicted"/>
<dbReference type="Proteomes" id="UP001500571">
    <property type="component" value="Unassembled WGS sequence"/>
</dbReference>
<evidence type="ECO:0000259" key="2">
    <source>
        <dbReference type="Pfam" id="PF11716"/>
    </source>
</evidence>
<reference evidence="4" key="1">
    <citation type="journal article" date="2019" name="Int. J. Syst. Evol. Microbiol.">
        <title>The Global Catalogue of Microorganisms (GCM) 10K type strain sequencing project: providing services to taxonomists for standard genome sequencing and annotation.</title>
        <authorList>
            <consortium name="The Broad Institute Genomics Platform"/>
            <consortium name="The Broad Institute Genome Sequencing Center for Infectious Disease"/>
            <person name="Wu L."/>
            <person name="Ma J."/>
        </authorList>
    </citation>
    <scope>NUCLEOTIDE SEQUENCE [LARGE SCALE GENOMIC DNA]</scope>
    <source>
        <strain evidence="4">JCM 15309</strain>
    </source>
</reference>
<feature type="domain" description="Mycothiol-dependent maleylpyruvate isomerase metal-binding" evidence="2">
    <location>
        <begin position="11"/>
        <end position="132"/>
    </location>
</feature>
<organism evidence="3 4">
    <name type="scientific">Nocardioides panacihumi</name>
    <dbReference type="NCBI Taxonomy" id="400774"/>
    <lineage>
        <taxon>Bacteria</taxon>
        <taxon>Bacillati</taxon>
        <taxon>Actinomycetota</taxon>
        <taxon>Actinomycetes</taxon>
        <taxon>Propionibacteriales</taxon>
        <taxon>Nocardioidaceae</taxon>
        <taxon>Nocardioides</taxon>
    </lineage>
</organism>